<dbReference type="InterPro" id="IPR007016">
    <property type="entry name" value="O-antigen_ligase-rel_domated"/>
</dbReference>
<feature type="transmembrane region" description="Helical" evidence="5">
    <location>
        <begin position="270"/>
        <end position="286"/>
    </location>
</feature>
<evidence type="ECO:0000256" key="5">
    <source>
        <dbReference type="SAM" id="Phobius"/>
    </source>
</evidence>
<feature type="transmembrane region" description="Helical" evidence="5">
    <location>
        <begin position="147"/>
        <end position="167"/>
    </location>
</feature>
<keyword evidence="8" id="KW-1185">Reference proteome</keyword>
<comment type="subcellular location">
    <subcellularLocation>
        <location evidence="1">Membrane</location>
        <topology evidence="1">Multi-pass membrane protein</topology>
    </subcellularLocation>
</comment>
<feature type="transmembrane region" description="Helical" evidence="5">
    <location>
        <begin position="291"/>
        <end position="310"/>
    </location>
</feature>
<dbReference type="RefSeq" id="WP_188582779.1">
    <property type="nucleotide sequence ID" value="NZ_BMCT01000008.1"/>
</dbReference>
<name>A0A917FGB5_9HYPH</name>
<feature type="domain" description="O-antigen ligase-related" evidence="6">
    <location>
        <begin position="255"/>
        <end position="391"/>
    </location>
</feature>
<evidence type="ECO:0000259" key="6">
    <source>
        <dbReference type="Pfam" id="PF04932"/>
    </source>
</evidence>
<reference evidence="7" key="1">
    <citation type="journal article" date="2014" name="Int. J. Syst. Evol. Microbiol.">
        <title>Complete genome sequence of Corynebacterium casei LMG S-19264T (=DSM 44701T), isolated from a smear-ripened cheese.</title>
        <authorList>
            <consortium name="US DOE Joint Genome Institute (JGI-PGF)"/>
            <person name="Walter F."/>
            <person name="Albersmeier A."/>
            <person name="Kalinowski J."/>
            <person name="Ruckert C."/>
        </authorList>
    </citation>
    <scope>NUCLEOTIDE SEQUENCE</scope>
    <source>
        <strain evidence="7">CCM 7897</strain>
    </source>
</reference>
<dbReference type="PANTHER" id="PTHR37422:SF13">
    <property type="entry name" value="LIPOPOLYSACCHARIDE BIOSYNTHESIS PROTEIN PA4999-RELATED"/>
    <property type="match status" value="1"/>
</dbReference>
<feature type="transmembrane region" description="Helical" evidence="5">
    <location>
        <begin position="245"/>
        <end position="264"/>
    </location>
</feature>
<reference evidence="7" key="2">
    <citation type="submission" date="2020-09" db="EMBL/GenBank/DDBJ databases">
        <authorList>
            <person name="Sun Q."/>
            <person name="Sedlacek I."/>
        </authorList>
    </citation>
    <scope>NUCLEOTIDE SEQUENCE</scope>
    <source>
        <strain evidence="7">CCM 7897</strain>
    </source>
</reference>
<feature type="transmembrane region" description="Helical" evidence="5">
    <location>
        <begin position="224"/>
        <end position="240"/>
    </location>
</feature>
<feature type="transmembrane region" description="Helical" evidence="5">
    <location>
        <begin position="174"/>
        <end position="194"/>
    </location>
</feature>
<evidence type="ECO:0000256" key="2">
    <source>
        <dbReference type="ARBA" id="ARBA00022692"/>
    </source>
</evidence>
<evidence type="ECO:0000256" key="3">
    <source>
        <dbReference type="ARBA" id="ARBA00022989"/>
    </source>
</evidence>
<feature type="transmembrane region" description="Helical" evidence="5">
    <location>
        <begin position="123"/>
        <end position="141"/>
    </location>
</feature>
<dbReference type="Proteomes" id="UP000606044">
    <property type="component" value="Unassembled WGS sequence"/>
</dbReference>
<gene>
    <name evidence="7" type="primary">sypL</name>
    <name evidence="7" type="ORF">GCM10007301_44780</name>
</gene>
<keyword evidence="3 5" id="KW-1133">Transmembrane helix</keyword>
<keyword evidence="4 5" id="KW-0472">Membrane</keyword>
<sequence>MTESSYSSAGQPASTGYKRETHWMQIIVALLATGFIFYFWMSKPGLELPLMLAGGSVLVVLAFKRPSVPCIIFVCFSFLRIHEAFPALSELRIPQLLAQLTIIVMFWHLVLMRTVKPIWSVEMTAFAVFFFFVTASMFISTGRDLSYKFWSDTFLKVGIMTLLIAWTTRKAADFQLAMQTIIIGGIAVSCVALYNKVNGIGLVEGTRVTIGRAEGSVLGDPNDLALALLFPLGFAGALASGRTSFLNRLLGLIGFGFVVAAIIATQSRGGLLGMATVVAVLGSRFVKNKLLLFGGGGAAMVLLYIVAGIAGRSSGGAAEAGIDESAQGRLNAWTTAWNMAKAHPLLGVGVNTFPANYFFYTEDWDGHEHAVHSTWFGVLAETGFLGFSAFITMVGLLLKRSWKCLKAIEEPGTDPRLVIIAYALAASLASFCVAGTFLTQGLAWPLYVILAMTVSLWRLLSAQEEVVTVVPTRLPEVPPVGPSATVVPLARPGE</sequence>
<feature type="transmembrane region" description="Helical" evidence="5">
    <location>
        <begin position="444"/>
        <end position="460"/>
    </location>
</feature>
<dbReference type="EMBL" id="BMCT01000008">
    <property type="protein sequence ID" value="GGF79744.1"/>
    <property type="molecule type" value="Genomic_DNA"/>
</dbReference>
<keyword evidence="2 5" id="KW-0812">Transmembrane</keyword>
<dbReference type="Pfam" id="PF04932">
    <property type="entry name" value="Wzy_C"/>
    <property type="match status" value="1"/>
</dbReference>
<dbReference type="GO" id="GO:0016020">
    <property type="term" value="C:membrane"/>
    <property type="evidence" value="ECO:0007669"/>
    <property type="project" value="UniProtKB-SubCell"/>
</dbReference>
<organism evidence="7 8">
    <name type="scientific">Azorhizobium oxalatiphilum</name>
    <dbReference type="NCBI Taxonomy" id="980631"/>
    <lineage>
        <taxon>Bacteria</taxon>
        <taxon>Pseudomonadati</taxon>
        <taxon>Pseudomonadota</taxon>
        <taxon>Alphaproteobacteria</taxon>
        <taxon>Hyphomicrobiales</taxon>
        <taxon>Xanthobacteraceae</taxon>
        <taxon>Azorhizobium</taxon>
    </lineage>
</organism>
<dbReference type="InterPro" id="IPR051533">
    <property type="entry name" value="WaaL-like"/>
</dbReference>
<dbReference type="PANTHER" id="PTHR37422">
    <property type="entry name" value="TEICHURONIC ACID BIOSYNTHESIS PROTEIN TUAE"/>
    <property type="match status" value="1"/>
</dbReference>
<feature type="transmembrane region" description="Helical" evidence="5">
    <location>
        <begin position="375"/>
        <end position="398"/>
    </location>
</feature>
<feature type="transmembrane region" description="Helical" evidence="5">
    <location>
        <begin position="93"/>
        <end position="111"/>
    </location>
</feature>
<evidence type="ECO:0000256" key="4">
    <source>
        <dbReference type="ARBA" id="ARBA00023136"/>
    </source>
</evidence>
<evidence type="ECO:0000313" key="8">
    <source>
        <dbReference type="Proteomes" id="UP000606044"/>
    </source>
</evidence>
<accession>A0A917FGB5</accession>
<protein>
    <submittedName>
        <fullName evidence="7">Membrane protein</fullName>
    </submittedName>
</protein>
<proteinExistence type="predicted"/>
<dbReference type="AlphaFoldDB" id="A0A917FGB5"/>
<comment type="caution">
    <text evidence="7">The sequence shown here is derived from an EMBL/GenBank/DDBJ whole genome shotgun (WGS) entry which is preliminary data.</text>
</comment>
<feature type="transmembrane region" description="Helical" evidence="5">
    <location>
        <begin position="21"/>
        <end position="40"/>
    </location>
</feature>
<evidence type="ECO:0000256" key="1">
    <source>
        <dbReference type="ARBA" id="ARBA00004141"/>
    </source>
</evidence>
<feature type="transmembrane region" description="Helical" evidence="5">
    <location>
        <begin position="419"/>
        <end position="438"/>
    </location>
</feature>
<evidence type="ECO:0000313" key="7">
    <source>
        <dbReference type="EMBL" id="GGF79744.1"/>
    </source>
</evidence>